<accession>A0ABX3XM42</accession>
<proteinExistence type="predicted"/>
<feature type="domain" description="DUF6603" evidence="2">
    <location>
        <begin position="206"/>
        <end position="663"/>
    </location>
</feature>
<dbReference type="EMBL" id="MIGA01000073">
    <property type="protein sequence ID" value="OSY36797.1"/>
    <property type="molecule type" value="Genomic_DNA"/>
</dbReference>
<reference evidence="3 4" key="1">
    <citation type="submission" date="2016-09" db="EMBL/GenBank/DDBJ databases">
        <title>Streptomyces platensis DSM40041, a candidate organism with high potential of specific P450 cytochromes.</title>
        <authorList>
            <person name="Grumaz C."/>
            <person name="Vainshtein Y."/>
            <person name="Kirstahler P."/>
            <person name="Sohn K."/>
        </authorList>
    </citation>
    <scope>NUCLEOTIDE SEQUENCE [LARGE SCALE GENOMIC DNA]</scope>
    <source>
        <strain evidence="3 4">DSM 40041</strain>
    </source>
</reference>
<evidence type="ECO:0000259" key="2">
    <source>
        <dbReference type="Pfam" id="PF20248"/>
    </source>
</evidence>
<name>A0ABX3XM42_STRPT</name>
<organism evidence="3 4">
    <name type="scientific">Streptomyces platensis</name>
    <dbReference type="NCBI Taxonomy" id="58346"/>
    <lineage>
        <taxon>Bacteria</taxon>
        <taxon>Bacillati</taxon>
        <taxon>Actinomycetota</taxon>
        <taxon>Actinomycetes</taxon>
        <taxon>Kitasatosporales</taxon>
        <taxon>Streptomycetaceae</taxon>
        <taxon>Streptomyces</taxon>
    </lineage>
</organism>
<dbReference type="Pfam" id="PF20248">
    <property type="entry name" value="DUF6603"/>
    <property type="match status" value="1"/>
</dbReference>
<evidence type="ECO:0000313" key="3">
    <source>
        <dbReference type="EMBL" id="OSY36797.1"/>
    </source>
</evidence>
<evidence type="ECO:0000256" key="1">
    <source>
        <dbReference type="SAM" id="MobiDB-lite"/>
    </source>
</evidence>
<protein>
    <recommendedName>
        <fullName evidence="2">DUF6603 domain-containing protein</fullName>
    </recommendedName>
</protein>
<evidence type="ECO:0000313" key="4">
    <source>
        <dbReference type="Proteomes" id="UP000194225"/>
    </source>
</evidence>
<dbReference type="InterPro" id="IPR046538">
    <property type="entry name" value="DUF6603"/>
</dbReference>
<dbReference type="RefSeq" id="WP_150522378.1">
    <property type="nucleotide sequence ID" value="NZ_CP023691.1"/>
</dbReference>
<dbReference type="Proteomes" id="UP000194225">
    <property type="component" value="Unassembled WGS sequence"/>
</dbReference>
<gene>
    <name evidence="3" type="ORF">BG653_06703</name>
</gene>
<sequence>MSVRVGDIREILEQAAPGGAVEIPVSVLDGHVPDVGLVFRGGRMRVEGAVCDLTELRITGQAATTASASPVPVRIAFTGDGDRVTDTVAAADLGAGRRLLLVDGAAADAELPPGAWVVVDGRAMRLTVRGRAAHTDPGRLDGLGRPLPPARVRTAAERAQERRPQALVTERGIFVPRPTAYRQQGVRVLESPMVRGWQPVETPIGGGGISVEYEKSPVRVAGAFTAMPILAEDGPFKDYEAAFGGALLFDTGKFNGSLMGAYLEPRTSSVRPSLFAYGSLGSSVTPPPFVVRGVALGGGWNSRVRVPRAEDLGAFPFLMALDNPGAIGADGPSVDPLKVLTSLIGPPRPWVIPQEGDLWFAAGLAFDCFKTVRGRAMALVQTGSELTISLLGAGGAQLPTQSEKKIARLEIGFEVTVKPVVGELSISAGFTEKTFLIDENCKLRGGVGLKFWFGEHPQAGDFALILGALPRARELPGHYPKSEPAGLEWGIGNTIKISGTAYAAMTPKSLMAGGSLEIVFQAGMVRAWLTAKLDVLVEWNPFYFDVGIGVRIGVSATIKVWFFRLTISIEIGASVRVWGPAVGGEATVHLWFISFTFGFGAERRSEKPALGWGGFQGMLPQPKHIIRTVPGPGYAGESTPDAAADSDAKPWLVNSGGFTFTTDTQAPVSTLYLDRDSTTPVDTGTAVDILPMHVQGKESELRVWFDREGRDETLRHWKHTPIRGNVVNALWGTSPDGGGGDGLLRERIIGVQLVSPPVNYGTSTGFIDEKGISFDPIAPDGRQPLSADEDSVGAEPRRPGGVIEKIHDGIDAAGTRSNRSALVGALGRLGVELGPVDTDLSGYAGAAGTAFTASPMLVAAG</sequence>
<feature type="region of interest" description="Disordered" evidence="1">
    <location>
        <begin position="779"/>
        <end position="800"/>
    </location>
</feature>
<keyword evidence="4" id="KW-1185">Reference proteome</keyword>
<comment type="caution">
    <text evidence="3">The sequence shown here is derived from an EMBL/GenBank/DDBJ whole genome shotgun (WGS) entry which is preliminary data.</text>
</comment>
<dbReference type="GeneID" id="90929106"/>